<keyword evidence="3 6" id="KW-1133">Transmembrane helix</keyword>
<evidence type="ECO:0000313" key="8">
    <source>
        <dbReference type="Proteomes" id="UP001501274"/>
    </source>
</evidence>
<feature type="transmembrane region" description="Helical" evidence="6">
    <location>
        <begin position="55"/>
        <end position="73"/>
    </location>
</feature>
<feature type="compositionally biased region" description="Polar residues" evidence="5">
    <location>
        <begin position="217"/>
        <end position="227"/>
    </location>
</feature>
<dbReference type="GO" id="GO:0016020">
    <property type="term" value="C:membrane"/>
    <property type="evidence" value="ECO:0007669"/>
    <property type="project" value="UniProtKB-SubCell"/>
</dbReference>
<dbReference type="Proteomes" id="UP001501274">
    <property type="component" value="Unassembled WGS sequence"/>
</dbReference>
<evidence type="ECO:0000256" key="5">
    <source>
        <dbReference type="SAM" id="MobiDB-lite"/>
    </source>
</evidence>
<feature type="transmembrane region" description="Helical" evidence="6">
    <location>
        <begin position="94"/>
        <end position="112"/>
    </location>
</feature>
<feature type="compositionally biased region" description="Basic and acidic residues" evidence="5">
    <location>
        <begin position="255"/>
        <end position="265"/>
    </location>
</feature>
<gene>
    <name evidence="7" type="ORF">Q4I28_000875</name>
</gene>
<evidence type="ECO:0000256" key="2">
    <source>
        <dbReference type="ARBA" id="ARBA00022692"/>
    </source>
</evidence>
<evidence type="ECO:0000313" key="7">
    <source>
        <dbReference type="EMBL" id="KAL0530320.1"/>
    </source>
</evidence>
<dbReference type="EMBL" id="JBAMZN010000005">
    <property type="protein sequence ID" value="KAL0530320.1"/>
    <property type="molecule type" value="Genomic_DNA"/>
</dbReference>
<dbReference type="PANTHER" id="PTHR28128:SF1">
    <property type="entry name" value="GOLGI APPARATUS MEMBRANE PROTEIN TVP15"/>
    <property type="match status" value="1"/>
</dbReference>
<keyword evidence="4 6" id="KW-0472">Membrane</keyword>
<comment type="subcellular location">
    <subcellularLocation>
        <location evidence="1">Membrane</location>
        <topology evidence="1">Multi-pass membrane protein</topology>
    </subcellularLocation>
</comment>
<comment type="caution">
    <text evidence="7">The sequence shown here is derived from an EMBL/GenBank/DDBJ whole genome shotgun (WGS) entry which is preliminary data.</text>
</comment>
<keyword evidence="2 6" id="KW-0812">Transmembrane</keyword>
<dbReference type="PANTHER" id="PTHR28128">
    <property type="entry name" value="GOLGI APPARATUS MEMBRANE PROTEIN TVP15"/>
    <property type="match status" value="1"/>
</dbReference>
<proteinExistence type="predicted"/>
<evidence type="ECO:0000256" key="1">
    <source>
        <dbReference type="ARBA" id="ARBA00004141"/>
    </source>
</evidence>
<protein>
    <submittedName>
        <fullName evidence="7">COPI associated protein</fullName>
    </submittedName>
</protein>
<keyword evidence="8" id="KW-1185">Reference proteome</keyword>
<feature type="transmembrane region" description="Helical" evidence="6">
    <location>
        <begin position="118"/>
        <end position="140"/>
    </location>
</feature>
<feature type="transmembrane region" description="Helical" evidence="6">
    <location>
        <begin position="25"/>
        <end position="49"/>
    </location>
</feature>
<sequence>MFTTHSAQSRAQANQSCWVRNWPRAFLGMSVAVVLLSFVGIILSFIKIIYSPNVVLLNVYCLIFSLLGLSAELRQFSVLRRVVYKWMKYFYFLVYYRARGIFYILFGILLLGNGTIETVGGVVAIVLGVLMLLVGVGVGLPEFEDAAEARRVQEEFQRYYGGGGSSSSAAPAAASVPAPAFSATNNCGQTETHAVPAGANLYREYNFGDSPLREEPTATSNPKSSANPYEEESGLQREGPNMFASTVTPPVSETRLTRGEGESALKQEFAQAMAKDVEEDLK</sequence>
<evidence type="ECO:0000256" key="4">
    <source>
        <dbReference type="ARBA" id="ARBA00023136"/>
    </source>
</evidence>
<dbReference type="InterPro" id="IPR013714">
    <property type="entry name" value="Golgi_TVP15"/>
</dbReference>
<reference evidence="7 8" key="1">
    <citation type="submission" date="2024-02" db="EMBL/GenBank/DDBJ databases">
        <title>FIRST GENOME SEQUENCES OF Leishmania (Viannia) shawi, Leishmania (Viannia) lindenbergi AND Leishmania (Viannia) utingensis.</title>
        <authorList>
            <person name="Resadore F."/>
            <person name="Custodio M.G.F."/>
            <person name="Boite M.C."/>
            <person name="Cupolillo E."/>
            <person name="Ferreira G.E.M."/>
        </authorList>
    </citation>
    <scope>NUCLEOTIDE SEQUENCE [LARGE SCALE GENOMIC DNA]</scope>
    <source>
        <strain evidence="7 8">MDAS/BR/1979/M5533</strain>
    </source>
</reference>
<organism evidence="7 8">
    <name type="scientific">Leishmania naiffi</name>
    <dbReference type="NCBI Taxonomy" id="5678"/>
    <lineage>
        <taxon>Eukaryota</taxon>
        <taxon>Discoba</taxon>
        <taxon>Euglenozoa</taxon>
        <taxon>Kinetoplastea</taxon>
        <taxon>Metakinetoplastina</taxon>
        <taxon>Trypanosomatida</taxon>
        <taxon>Trypanosomatidae</taxon>
        <taxon>Leishmaniinae</taxon>
        <taxon>Leishmania</taxon>
        <taxon>Leishmania naiffi species complex</taxon>
    </lineage>
</organism>
<dbReference type="Pfam" id="PF08507">
    <property type="entry name" value="COPI_assoc"/>
    <property type="match status" value="1"/>
</dbReference>
<accession>A0AAW3C6B4</accession>
<dbReference type="AlphaFoldDB" id="A0AAW3C6B4"/>
<name>A0AAW3C6B4_9TRYP</name>
<evidence type="ECO:0000256" key="3">
    <source>
        <dbReference type="ARBA" id="ARBA00022989"/>
    </source>
</evidence>
<feature type="region of interest" description="Disordered" evidence="5">
    <location>
        <begin position="207"/>
        <end position="282"/>
    </location>
</feature>
<evidence type="ECO:0000256" key="6">
    <source>
        <dbReference type="SAM" id="Phobius"/>
    </source>
</evidence>